<sequence>MAAIAAWLIAGRGPAMAELFDQARPWPLLGLVAASILPFLANTAFWTLALRELGETVTWQQVNGAATETTLTRYLPGGIWLAAGRGVALARRGVGTPALVAMVGLEVALATPVALLVGSVLLAGTPNAPAWLGWLAAGLLVGATTLGRPALNGALAWWARRRHQPPPAALTTAGVGRLALALAAYWTIFGSVFWAYLEVMDRSAGWLAATGGFALSWRIGLFTVVAPQGLGVFEPAFVALIGWSADALLLVGAFRVVLVVRDLALTALAALVARRRLA</sequence>
<feature type="transmembrane region" description="Helical" evidence="6">
    <location>
        <begin position="99"/>
        <end position="122"/>
    </location>
</feature>
<evidence type="ECO:0000256" key="6">
    <source>
        <dbReference type="SAM" id="Phobius"/>
    </source>
</evidence>
<keyword evidence="4 6" id="KW-1133">Transmembrane helix</keyword>
<evidence type="ECO:0000256" key="5">
    <source>
        <dbReference type="ARBA" id="ARBA00023136"/>
    </source>
</evidence>
<evidence type="ECO:0000256" key="3">
    <source>
        <dbReference type="ARBA" id="ARBA00022692"/>
    </source>
</evidence>
<feature type="transmembrane region" description="Helical" evidence="6">
    <location>
        <begin position="237"/>
        <end position="258"/>
    </location>
</feature>
<dbReference type="AlphaFoldDB" id="A0A381XN28"/>
<dbReference type="EMBL" id="UINC01015618">
    <property type="protein sequence ID" value="SVA65643.1"/>
    <property type="molecule type" value="Genomic_DNA"/>
</dbReference>
<protein>
    <recommendedName>
        <fullName evidence="8">Flippase-like domain-containing protein</fullName>
    </recommendedName>
</protein>
<comment type="subcellular location">
    <subcellularLocation>
        <location evidence="1">Cell membrane</location>
        <topology evidence="1">Multi-pass membrane protein</topology>
    </subcellularLocation>
</comment>
<accession>A0A381XN28</accession>
<feature type="transmembrane region" description="Helical" evidence="6">
    <location>
        <begin position="134"/>
        <end position="158"/>
    </location>
</feature>
<evidence type="ECO:0000256" key="4">
    <source>
        <dbReference type="ARBA" id="ARBA00022989"/>
    </source>
</evidence>
<keyword evidence="5 6" id="KW-0472">Membrane</keyword>
<feature type="transmembrane region" description="Helical" evidence="6">
    <location>
        <begin position="203"/>
        <end position="225"/>
    </location>
</feature>
<dbReference type="Pfam" id="PF03706">
    <property type="entry name" value="LPG_synthase_TM"/>
    <property type="match status" value="1"/>
</dbReference>
<feature type="transmembrane region" description="Helical" evidence="6">
    <location>
        <begin position="178"/>
        <end position="197"/>
    </location>
</feature>
<proteinExistence type="predicted"/>
<name>A0A381XN28_9ZZZZ</name>
<dbReference type="InterPro" id="IPR022791">
    <property type="entry name" value="L-PG_synthase/AglD"/>
</dbReference>
<keyword evidence="2" id="KW-1003">Cell membrane</keyword>
<organism evidence="7">
    <name type="scientific">marine metagenome</name>
    <dbReference type="NCBI Taxonomy" id="408172"/>
    <lineage>
        <taxon>unclassified sequences</taxon>
        <taxon>metagenomes</taxon>
        <taxon>ecological metagenomes</taxon>
    </lineage>
</organism>
<keyword evidence="3 6" id="KW-0812">Transmembrane</keyword>
<evidence type="ECO:0008006" key="8">
    <source>
        <dbReference type="Google" id="ProtNLM"/>
    </source>
</evidence>
<evidence type="ECO:0000256" key="2">
    <source>
        <dbReference type="ARBA" id="ARBA00022475"/>
    </source>
</evidence>
<evidence type="ECO:0000313" key="7">
    <source>
        <dbReference type="EMBL" id="SVA65643.1"/>
    </source>
</evidence>
<reference evidence="7" key="1">
    <citation type="submission" date="2018-05" db="EMBL/GenBank/DDBJ databases">
        <authorList>
            <person name="Lanie J.A."/>
            <person name="Ng W.-L."/>
            <person name="Kazmierczak K.M."/>
            <person name="Andrzejewski T.M."/>
            <person name="Davidsen T.M."/>
            <person name="Wayne K.J."/>
            <person name="Tettelin H."/>
            <person name="Glass J.I."/>
            <person name="Rusch D."/>
            <person name="Podicherti R."/>
            <person name="Tsui H.-C.T."/>
            <person name="Winkler M.E."/>
        </authorList>
    </citation>
    <scope>NUCLEOTIDE SEQUENCE</scope>
</reference>
<feature type="transmembrane region" description="Helical" evidence="6">
    <location>
        <begin position="27"/>
        <end position="50"/>
    </location>
</feature>
<evidence type="ECO:0000256" key="1">
    <source>
        <dbReference type="ARBA" id="ARBA00004651"/>
    </source>
</evidence>
<gene>
    <name evidence="7" type="ORF">METZ01_LOCUS118497</name>
</gene>